<gene>
    <name evidence="1" type="ORF">GCM10023217_19270</name>
</gene>
<organism evidence="1 2">
    <name type="scientific">Gordonia alkaliphila</name>
    <dbReference type="NCBI Taxonomy" id="1053547"/>
    <lineage>
        <taxon>Bacteria</taxon>
        <taxon>Bacillati</taxon>
        <taxon>Actinomycetota</taxon>
        <taxon>Actinomycetes</taxon>
        <taxon>Mycobacteriales</taxon>
        <taxon>Gordoniaceae</taxon>
        <taxon>Gordonia</taxon>
    </lineage>
</organism>
<protein>
    <submittedName>
        <fullName evidence="1">Uncharacterized protein</fullName>
    </submittedName>
</protein>
<evidence type="ECO:0000313" key="1">
    <source>
        <dbReference type="EMBL" id="GAA4749183.1"/>
    </source>
</evidence>
<proteinExistence type="predicted"/>
<name>A0ABP8Z7T4_9ACTN</name>
<reference evidence="2" key="1">
    <citation type="journal article" date="2019" name="Int. J. Syst. Evol. Microbiol.">
        <title>The Global Catalogue of Microorganisms (GCM) 10K type strain sequencing project: providing services to taxonomists for standard genome sequencing and annotation.</title>
        <authorList>
            <consortium name="The Broad Institute Genomics Platform"/>
            <consortium name="The Broad Institute Genome Sequencing Center for Infectious Disease"/>
            <person name="Wu L."/>
            <person name="Ma J."/>
        </authorList>
    </citation>
    <scope>NUCLEOTIDE SEQUENCE [LARGE SCALE GENOMIC DNA]</scope>
    <source>
        <strain evidence="2">JCM 18077</strain>
    </source>
</reference>
<comment type="caution">
    <text evidence="1">The sequence shown here is derived from an EMBL/GenBank/DDBJ whole genome shotgun (WGS) entry which is preliminary data.</text>
</comment>
<keyword evidence="2" id="KW-1185">Reference proteome</keyword>
<dbReference type="Proteomes" id="UP001500822">
    <property type="component" value="Unassembled WGS sequence"/>
</dbReference>
<dbReference type="EMBL" id="BAABIE010000008">
    <property type="protein sequence ID" value="GAA4749183.1"/>
    <property type="molecule type" value="Genomic_DNA"/>
</dbReference>
<evidence type="ECO:0000313" key="2">
    <source>
        <dbReference type="Proteomes" id="UP001500822"/>
    </source>
</evidence>
<accession>A0ABP8Z7T4</accession>
<sequence length="250" mass="26937">MENVLVQVRVRRYRHRMRNHGGPGHHWNQAEAASIRDELADSYRRLRSTTDGRTDAGSARIRGVLDSTLRSVEAVAPMWLTENCTDLLRGEVPVPTDGDDLPALGHRGLVLLEKSLSLTILGTAGPQGLAPIDGLLWWPASVVGEELIDDDEAPQMLMVHVLSEETTALTSPWPPSIWADARLTDLGMFALPLGVEFAPPTEAADDLAPAIELLLGLGAALRDGRLIFEAIGGETRSGPAPRTVAVVVPT</sequence>